<dbReference type="PANTHER" id="PTHR36695:SF12">
    <property type="entry name" value="AGAP008648-PA"/>
    <property type="match status" value="1"/>
</dbReference>
<evidence type="ECO:0000313" key="3">
    <source>
        <dbReference type="Proteomes" id="UP000069272"/>
    </source>
</evidence>
<dbReference type="Pfam" id="PF12248">
    <property type="entry name" value="Methyltransf_FA"/>
    <property type="match status" value="1"/>
</dbReference>
<dbReference type="PANTHER" id="PTHR36695">
    <property type="entry name" value="AGAP008648-PA"/>
    <property type="match status" value="1"/>
</dbReference>
<reference evidence="2" key="2">
    <citation type="submission" date="2022-08" db="UniProtKB">
        <authorList>
            <consortium name="EnsemblMetazoa"/>
        </authorList>
    </citation>
    <scope>IDENTIFICATION</scope>
    <source>
        <strain evidence="2">STECLA/ALBI9_A</strain>
    </source>
</reference>
<dbReference type="AlphaFoldDB" id="A0A182FI05"/>
<evidence type="ECO:0000313" key="2">
    <source>
        <dbReference type="EnsemblMetazoa" id="AALB006149-PA"/>
    </source>
</evidence>
<keyword evidence="3" id="KW-1185">Reference proteome</keyword>
<sequence length="179" mass="20197">MSRENDGHAITTVGAAISGCKQNYRLADYNGQLDYVSTNTLHNVIQSGRSRVFKIGIVGTNDGIFRYGETRYPYGRDVIEIVISGWANTQSAGRRQHRTLRNEYSNLQLTAVPTQGLLSPFYPIIILLEVSTTGLVRITKAGDKEPFLEFIDERRIPANYIGFTKHNDNDVIYFYDCPL</sequence>
<dbReference type="InterPro" id="IPR022041">
    <property type="entry name" value="Methyltransf_FA"/>
</dbReference>
<reference evidence="2 3" key="1">
    <citation type="journal article" date="2017" name="G3 (Bethesda)">
        <title>The Physical Genome Mapping of Anopheles albimanus Corrected Scaffold Misassemblies and Identified Interarm Rearrangements in Genus Anopheles.</title>
        <authorList>
            <person name="Artemov G.N."/>
            <person name="Peery A.N."/>
            <person name="Jiang X."/>
            <person name="Tu Z."/>
            <person name="Stegniy V.N."/>
            <person name="Sharakhova M.V."/>
            <person name="Sharakhov I.V."/>
        </authorList>
    </citation>
    <scope>NUCLEOTIDE SEQUENCE [LARGE SCALE GENOMIC DNA]</scope>
    <source>
        <strain evidence="2 3">ALBI9_A</strain>
    </source>
</reference>
<proteinExistence type="predicted"/>
<accession>A0A182FI05</accession>
<organism evidence="2 3">
    <name type="scientific">Anopheles albimanus</name>
    <name type="common">New world malaria mosquito</name>
    <dbReference type="NCBI Taxonomy" id="7167"/>
    <lineage>
        <taxon>Eukaryota</taxon>
        <taxon>Metazoa</taxon>
        <taxon>Ecdysozoa</taxon>
        <taxon>Arthropoda</taxon>
        <taxon>Hexapoda</taxon>
        <taxon>Insecta</taxon>
        <taxon>Pterygota</taxon>
        <taxon>Neoptera</taxon>
        <taxon>Endopterygota</taxon>
        <taxon>Diptera</taxon>
        <taxon>Nematocera</taxon>
        <taxon>Culicoidea</taxon>
        <taxon>Culicidae</taxon>
        <taxon>Anophelinae</taxon>
        <taxon>Anopheles</taxon>
    </lineage>
</organism>
<dbReference type="VEuPathDB" id="VectorBase:AALB006149"/>
<name>A0A182FI05_ANOAL</name>
<protein>
    <submittedName>
        <fullName evidence="2">Methyltransf_FA domain-containing protein</fullName>
    </submittedName>
</protein>
<feature type="domain" description="Farnesoic acid O-methyl transferase" evidence="1">
    <location>
        <begin position="29"/>
        <end position="178"/>
    </location>
</feature>
<evidence type="ECO:0000259" key="1">
    <source>
        <dbReference type="Pfam" id="PF12248"/>
    </source>
</evidence>
<dbReference type="PROSITE" id="PS51257">
    <property type="entry name" value="PROKAR_LIPOPROTEIN"/>
    <property type="match status" value="1"/>
</dbReference>
<dbReference type="Proteomes" id="UP000069272">
    <property type="component" value="Chromosome 3L"/>
</dbReference>
<dbReference type="VEuPathDB" id="VectorBase:AALB20_028616"/>
<dbReference type="EnsemblMetazoa" id="AALB006149-RA">
    <property type="protein sequence ID" value="AALB006149-PA"/>
    <property type="gene ID" value="AALB006149"/>
</dbReference>